<reference evidence="1" key="1">
    <citation type="submission" date="2018-10" db="EMBL/GenBank/DDBJ databases">
        <title>Hidden diversity of soil giant viruses.</title>
        <authorList>
            <person name="Schulz F."/>
            <person name="Alteio L."/>
            <person name="Goudeau D."/>
            <person name="Ryan E.M."/>
            <person name="Malmstrom R.R."/>
            <person name="Blanchard J."/>
            <person name="Woyke T."/>
        </authorList>
    </citation>
    <scope>NUCLEOTIDE SEQUENCE</scope>
    <source>
        <strain evidence="1">HAV1</strain>
    </source>
</reference>
<proteinExistence type="predicted"/>
<dbReference type="EMBL" id="MK072273">
    <property type="protein sequence ID" value="AYV81397.1"/>
    <property type="molecule type" value="Genomic_DNA"/>
</dbReference>
<accession>A0A3G5A2D9</accession>
<name>A0A3G5A2D9_9VIRU</name>
<gene>
    <name evidence="1" type="ORF">Harvfovirus31_13</name>
</gene>
<evidence type="ECO:0000313" key="1">
    <source>
        <dbReference type="EMBL" id="AYV81397.1"/>
    </source>
</evidence>
<protein>
    <submittedName>
        <fullName evidence="1">Uncharacterized protein</fullName>
    </submittedName>
</protein>
<organism evidence="1">
    <name type="scientific">Harvfovirus sp</name>
    <dbReference type="NCBI Taxonomy" id="2487768"/>
    <lineage>
        <taxon>Viruses</taxon>
        <taxon>Varidnaviria</taxon>
        <taxon>Bamfordvirae</taxon>
        <taxon>Nucleocytoviricota</taxon>
        <taxon>Megaviricetes</taxon>
        <taxon>Imitervirales</taxon>
        <taxon>Mimiviridae</taxon>
        <taxon>Klosneuvirinae</taxon>
    </lineage>
</organism>
<sequence length="312" mass="35290">MIDCICGDKYEEGKILYCNACVRARGHKRNVKKIHAGCDKCELKEIYVDICCECELMPRLVANEVYVVTNLSAVLCQIVGNFMEARMIMLLYKCIESSCYVHSCLSHMVKCRLCKESICSTHQSTCYVCKDTFCVDCYRAHNIHPVCGFVGPLCVTKDIECAICGIDSNHHHIIYRKENDNICKTERTNVCCDHIRHFSRGIAQDEITHTKEHKDCHCQEAVCPDDLEKCDTCSTWIHSAHKKMNLPSLCGLCEGKSVETYVCCSCLKIPGIRNLNTKICSICNNHACADHFERGSGLCNKCNIEQNAESMR</sequence>